<dbReference type="GeneID" id="64699939"/>
<comment type="subcellular location">
    <subcellularLocation>
        <location evidence="2">Nucleus</location>
        <location evidence="2">Nucleolus</location>
    </subcellularLocation>
</comment>
<keyword evidence="11" id="KW-1185">Reference proteome</keyword>
<dbReference type="PANTHER" id="PTHR23236:SF25">
    <property type="entry name" value="RNA-BINDING PROTEIN 34"/>
    <property type="match status" value="1"/>
</dbReference>
<keyword evidence="5 7" id="KW-0694">RNA-binding</keyword>
<dbReference type="InterPro" id="IPR000504">
    <property type="entry name" value="RRM_dom"/>
</dbReference>
<dbReference type="EMBL" id="JABBWM010000035">
    <property type="protein sequence ID" value="KAG2106544.1"/>
    <property type="molecule type" value="Genomic_DNA"/>
</dbReference>
<dbReference type="Proteomes" id="UP000823399">
    <property type="component" value="Unassembled WGS sequence"/>
</dbReference>
<feature type="region of interest" description="Disordered" evidence="8">
    <location>
        <begin position="454"/>
        <end position="483"/>
    </location>
</feature>
<dbReference type="PROSITE" id="PS50102">
    <property type="entry name" value="RRM"/>
    <property type="match status" value="1"/>
</dbReference>
<dbReference type="SMART" id="SM00360">
    <property type="entry name" value="RRM"/>
    <property type="match status" value="1"/>
</dbReference>
<accession>A0A9P7JSY1</accession>
<dbReference type="GO" id="GO:0000463">
    <property type="term" value="P:maturation of LSU-rRNA from tricistronic rRNA transcript (SSU-rRNA, 5.8S rRNA, LSU-rRNA)"/>
    <property type="evidence" value="ECO:0007669"/>
    <property type="project" value="TreeGrafter"/>
</dbReference>
<keyword evidence="6" id="KW-0539">Nucleus</keyword>
<evidence type="ECO:0000256" key="1">
    <source>
        <dbReference type="ARBA" id="ARBA00002475"/>
    </source>
</evidence>
<dbReference type="Gene3D" id="3.30.70.330">
    <property type="match status" value="1"/>
</dbReference>
<dbReference type="InterPro" id="IPR034221">
    <property type="entry name" value="RBM34_RRM2"/>
</dbReference>
<evidence type="ECO:0000256" key="8">
    <source>
        <dbReference type="SAM" id="MobiDB-lite"/>
    </source>
</evidence>
<feature type="compositionally biased region" description="Basic and acidic residues" evidence="8">
    <location>
        <begin position="89"/>
        <end position="98"/>
    </location>
</feature>
<feature type="region of interest" description="Disordered" evidence="8">
    <location>
        <begin position="29"/>
        <end position="166"/>
    </location>
</feature>
<reference evidence="10" key="1">
    <citation type="journal article" date="2020" name="New Phytol.">
        <title>Comparative genomics reveals dynamic genome evolution in host specialist ectomycorrhizal fungi.</title>
        <authorList>
            <person name="Lofgren L.A."/>
            <person name="Nguyen N.H."/>
            <person name="Vilgalys R."/>
            <person name="Ruytinx J."/>
            <person name="Liao H.L."/>
            <person name="Branco S."/>
            <person name="Kuo A."/>
            <person name="LaButti K."/>
            <person name="Lipzen A."/>
            <person name="Andreopoulos W."/>
            <person name="Pangilinan J."/>
            <person name="Riley R."/>
            <person name="Hundley H."/>
            <person name="Na H."/>
            <person name="Barry K."/>
            <person name="Grigoriev I.V."/>
            <person name="Stajich J.E."/>
            <person name="Kennedy P.G."/>
        </authorList>
    </citation>
    <scope>NUCLEOTIDE SEQUENCE</scope>
    <source>
        <strain evidence="10">FC423</strain>
    </source>
</reference>
<dbReference type="GO" id="GO:0019843">
    <property type="term" value="F:rRNA binding"/>
    <property type="evidence" value="ECO:0007669"/>
    <property type="project" value="TreeGrafter"/>
</dbReference>
<feature type="compositionally biased region" description="Polar residues" evidence="8">
    <location>
        <begin position="29"/>
        <end position="40"/>
    </location>
</feature>
<dbReference type="RefSeq" id="XP_041291582.1">
    <property type="nucleotide sequence ID" value="XM_041437680.1"/>
</dbReference>
<gene>
    <name evidence="10" type="ORF">F5147DRAFT_700297</name>
</gene>
<evidence type="ECO:0000256" key="7">
    <source>
        <dbReference type="PROSITE-ProRule" id="PRU00176"/>
    </source>
</evidence>
<evidence type="ECO:0000256" key="3">
    <source>
        <dbReference type="ARBA" id="ARBA00007077"/>
    </source>
</evidence>
<evidence type="ECO:0000256" key="5">
    <source>
        <dbReference type="ARBA" id="ARBA00022884"/>
    </source>
</evidence>
<comment type="caution">
    <text evidence="10">The sequence shown here is derived from an EMBL/GenBank/DDBJ whole genome shotgun (WGS) entry which is preliminary data.</text>
</comment>
<feature type="compositionally biased region" description="Basic and acidic residues" evidence="8">
    <location>
        <begin position="41"/>
        <end position="53"/>
    </location>
</feature>
<dbReference type="PANTHER" id="PTHR23236">
    <property type="entry name" value="EUKARYOTIC TRANSLATION INITIATION FACTOR 4B/4H"/>
    <property type="match status" value="1"/>
</dbReference>
<proteinExistence type="inferred from homology"/>
<feature type="compositionally biased region" description="Basic residues" evidence="8">
    <location>
        <begin position="74"/>
        <end position="88"/>
    </location>
</feature>
<name>A0A9P7JSY1_9AGAM</name>
<sequence>MSLSSFLLGGKTTSNQKVIDTELDALFHTQVQDNDNTAASNDKKRKSEGEQRHGLKKHKSTRKESQQHESPPPKRVKPRENKKKKIDKRKLEAEEKLKATLAVESSSTEHRGAEPADNSDSEEESGPSTLVHESLLSDGAKSSRRTSTRKEKFAPPDESEEQRNLRTIFVGNLSSEVAQKRPLQKQFHRHILSLVPTAKIESTRFRSVAFQNPTSKLPDDDGKEQTSTRQHDRDRASSWRKTNPTVDEPKNDKKQFLTPSQKKKVAFINRELHPSADSVNAYVVFAYPSPAKERPSNLPPLPPVMDPHEAARLAVEKCNGTVFMDRTIRVDSLGRPADSIGKQSSLLGTLAGDPKSSIFVGNLDFASKEEDLRVFFESLITAERGPPSQASDAPKHWVSRVRIVRDKETQLGKGFAYVQFTDRVCVDETLAMEESKLKFAKRKLRVQRCKILPKGSTTDTKTPSTNHSAGAAPPIAVPKGDPSLGEKLSTLSKEERKQIKAADAGRLARRVAKKKARMALAKQGVPVRGKDKDRERARKTGAVKKAAVTPRKQSRIRSEKSMSNRNMKK</sequence>
<feature type="region of interest" description="Disordered" evidence="8">
    <location>
        <begin position="209"/>
        <end position="259"/>
    </location>
</feature>
<evidence type="ECO:0000256" key="4">
    <source>
        <dbReference type="ARBA" id="ARBA00015520"/>
    </source>
</evidence>
<dbReference type="OrthoDB" id="442677at2759"/>
<evidence type="ECO:0000256" key="6">
    <source>
        <dbReference type="ARBA" id="ARBA00023242"/>
    </source>
</evidence>
<dbReference type="CDD" id="cd12395">
    <property type="entry name" value="RRM2_RBM34"/>
    <property type="match status" value="1"/>
</dbReference>
<evidence type="ECO:0000256" key="2">
    <source>
        <dbReference type="ARBA" id="ARBA00004604"/>
    </source>
</evidence>
<feature type="compositionally biased region" description="Basic and acidic residues" evidence="8">
    <location>
        <begin position="528"/>
        <end position="538"/>
    </location>
</feature>
<feature type="compositionally biased region" description="Polar residues" evidence="8">
    <location>
        <begin position="455"/>
        <end position="468"/>
    </location>
</feature>
<dbReference type="InterPro" id="IPR035979">
    <property type="entry name" value="RBD_domain_sf"/>
</dbReference>
<feature type="domain" description="RRM" evidence="9">
    <location>
        <begin position="356"/>
        <end position="451"/>
    </location>
</feature>
<protein>
    <recommendedName>
        <fullName evidence="4">Nucleolar protein 12</fullName>
    </recommendedName>
</protein>
<evidence type="ECO:0000259" key="9">
    <source>
        <dbReference type="PROSITE" id="PS50102"/>
    </source>
</evidence>
<comment type="function">
    <text evidence="1">Involved in pre-25S rRNA processing.</text>
</comment>
<comment type="similarity">
    <text evidence="3">Belongs to the RRM RBM34 family.</text>
</comment>
<feature type="compositionally biased region" description="Basic and acidic residues" evidence="8">
    <location>
        <begin position="217"/>
        <end position="237"/>
    </location>
</feature>
<evidence type="ECO:0000313" key="10">
    <source>
        <dbReference type="EMBL" id="KAG2106544.1"/>
    </source>
</evidence>
<dbReference type="SUPFAM" id="SSF54928">
    <property type="entry name" value="RNA-binding domain, RBD"/>
    <property type="match status" value="1"/>
</dbReference>
<feature type="region of interest" description="Disordered" evidence="8">
    <location>
        <begin position="517"/>
        <end position="569"/>
    </location>
</feature>
<dbReference type="GO" id="GO:0005730">
    <property type="term" value="C:nucleolus"/>
    <property type="evidence" value="ECO:0007669"/>
    <property type="project" value="UniProtKB-SubCell"/>
</dbReference>
<dbReference type="AlphaFoldDB" id="A0A9P7JSY1"/>
<organism evidence="10 11">
    <name type="scientific">Suillus discolor</name>
    <dbReference type="NCBI Taxonomy" id="1912936"/>
    <lineage>
        <taxon>Eukaryota</taxon>
        <taxon>Fungi</taxon>
        <taxon>Dikarya</taxon>
        <taxon>Basidiomycota</taxon>
        <taxon>Agaricomycotina</taxon>
        <taxon>Agaricomycetes</taxon>
        <taxon>Agaricomycetidae</taxon>
        <taxon>Boletales</taxon>
        <taxon>Suillineae</taxon>
        <taxon>Suillaceae</taxon>
        <taxon>Suillus</taxon>
    </lineage>
</organism>
<dbReference type="InterPro" id="IPR012677">
    <property type="entry name" value="Nucleotide-bd_a/b_plait_sf"/>
</dbReference>
<evidence type="ECO:0000313" key="11">
    <source>
        <dbReference type="Proteomes" id="UP000823399"/>
    </source>
</evidence>